<dbReference type="AlphaFoldDB" id="A0A931A377"/>
<dbReference type="EMBL" id="JADOGI010000013">
    <property type="protein sequence ID" value="MBF8185427.1"/>
    <property type="molecule type" value="Genomic_DNA"/>
</dbReference>
<name>A0A931A377_9ACTN</name>
<evidence type="ECO:0000313" key="2">
    <source>
        <dbReference type="Proteomes" id="UP000605361"/>
    </source>
</evidence>
<protein>
    <recommendedName>
        <fullName evidence="3">RNA polymerase sigma-70 factor (ECF subfamily)</fullName>
    </recommendedName>
</protein>
<sequence length="93" mass="10014">MVAWADGGGTTAARRPVLGRERVVRYLRGLSTRAETAWMTVEFAEINGAPAAVVHDGGTLWAVVVVEIHDDRVTAFHIVVNPAKLAFATAQLM</sequence>
<keyword evidence="2" id="KW-1185">Reference proteome</keyword>
<dbReference type="PANTHER" id="PTHR30173">
    <property type="entry name" value="SIGMA 19 FACTOR"/>
    <property type="match status" value="1"/>
</dbReference>
<reference evidence="1" key="1">
    <citation type="submission" date="2020-11" db="EMBL/GenBank/DDBJ databases">
        <title>Whole-genome analyses of Nonomuraea sp. K274.</title>
        <authorList>
            <person name="Veyisoglu A."/>
        </authorList>
    </citation>
    <scope>NUCLEOTIDE SEQUENCE</scope>
    <source>
        <strain evidence="1">K274</strain>
    </source>
</reference>
<dbReference type="PANTHER" id="PTHR30173:SF36">
    <property type="entry name" value="ECF RNA POLYMERASE SIGMA FACTOR SIGJ"/>
    <property type="match status" value="1"/>
</dbReference>
<dbReference type="GO" id="GO:0016987">
    <property type="term" value="F:sigma factor activity"/>
    <property type="evidence" value="ECO:0007669"/>
    <property type="project" value="TreeGrafter"/>
</dbReference>
<dbReference type="RefSeq" id="WP_195894406.1">
    <property type="nucleotide sequence ID" value="NZ_JADOGI010000013.1"/>
</dbReference>
<gene>
    <name evidence="1" type="ORF">ITP53_06680</name>
</gene>
<comment type="caution">
    <text evidence="1">The sequence shown here is derived from an EMBL/GenBank/DDBJ whole genome shotgun (WGS) entry which is preliminary data.</text>
</comment>
<accession>A0A931A377</accession>
<evidence type="ECO:0008006" key="3">
    <source>
        <dbReference type="Google" id="ProtNLM"/>
    </source>
</evidence>
<evidence type="ECO:0000313" key="1">
    <source>
        <dbReference type="EMBL" id="MBF8185427.1"/>
    </source>
</evidence>
<dbReference type="SUPFAM" id="SSF54427">
    <property type="entry name" value="NTF2-like"/>
    <property type="match status" value="1"/>
</dbReference>
<dbReference type="InterPro" id="IPR032710">
    <property type="entry name" value="NTF2-like_dom_sf"/>
</dbReference>
<dbReference type="InterPro" id="IPR052704">
    <property type="entry name" value="ECF_Sigma-70_Domain"/>
</dbReference>
<dbReference type="Proteomes" id="UP000605361">
    <property type="component" value="Unassembled WGS sequence"/>
</dbReference>
<proteinExistence type="predicted"/>
<organism evidence="1 2">
    <name type="scientific">Nonomuraea cypriaca</name>
    <dbReference type="NCBI Taxonomy" id="1187855"/>
    <lineage>
        <taxon>Bacteria</taxon>
        <taxon>Bacillati</taxon>
        <taxon>Actinomycetota</taxon>
        <taxon>Actinomycetes</taxon>
        <taxon>Streptosporangiales</taxon>
        <taxon>Streptosporangiaceae</taxon>
        <taxon>Nonomuraea</taxon>
    </lineage>
</organism>